<evidence type="ECO:0000313" key="2">
    <source>
        <dbReference type="EMBL" id="MBF8176662.1"/>
    </source>
</evidence>
<sequence>MAVTIHPSAIVDEGAQIGDGSRVWHFVHVCGGARIGKGVSLGQNVFVGNKTVIGDSCKIQNNVSVYDNVTLEEGVFCGPSMVFTNVYNPRSLIERKSEYRDTLVKRGATLGANSTIVCGVTIGEFGFVGAGAVVNKDVPAYALMVGVPARQIGWMSEYGEQIELPLSGDGQYICPHDGSTYTLEGQTLTKAKG</sequence>
<dbReference type="Pfam" id="PF14602">
    <property type="entry name" value="Hexapep_2"/>
    <property type="match status" value="1"/>
</dbReference>
<dbReference type="Proteomes" id="UP000657372">
    <property type="component" value="Unassembled WGS sequence"/>
</dbReference>
<dbReference type="Gene3D" id="2.20.70.110">
    <property type="match status" value="1"/>
</dbReference>
<dbReference type="InterPro" id="IPR001451">
    <property type="entry name" value="Hexapep"/>
</dbReference>
<dbReference type="Pfam" id="PF00132">
    <property type="entry name" value="Hexapep"/>
    <property type="match status" value="1"/>
</dbReference>
<dbReference type="EMBL" id="JADOEL010000002">
    <property type="protein sequence ID" value="MBF8176662.1"/>
    <property type="molecule type" value="Genomic_DNA"/>
</dbReference>
<dbReference type="RefSeq" id="WP_195874651.1">
    <property type="nucleotide sequence ID" value="NZ_JADOEL010000002.1"/>
</dbReference>
<dbReference type="SUPFAM" id="SSF51161">
    <property type="entry name" value="Trimeric LpxA-like enzymes"/>
    <property type="match status" value="1"/>
</dbReference>
<dbReference type="PANTHER" id="PTHR43300:SF4">
    <property type="entry name" value="ACYL-[ACYL-CARRIER-PROTEIN]--UDP-N-ACETYLGLUCOSAMINE O-ACYLTRANSFERASE"/>
    <property type="match status" value="1"/>
</dbReference>
<comment type="similarity">
    <text evidence="1">Belongs to the transferase hexapeptide repeat family.</text>
</comment>
<evidence type="ECO:0000256" key="1">
    <source>
        <dbReference type="ARBA" id="ARBA00007274"/>
    </source>
</evidence>
<dbReference type="Gene3D" id="2.160.10.10">
    <property type="entry name" value="Hexapeptide repeat proteins"/>
    <property type="match status" value="1"/>
</dbReference>
<dbReference type="PANTHER" id="PTHR43300">
    <property type="entry name" value="ACETYLTRANSFERASE"/>
    <property type="match status" value="1"/>
</dbReference>
<dbReference type="CDD" id="cd03358">
    <property type="entry name" value="LbH_WxcM_N_like"/>
    <property type="match status" value="1"/>
</dbReference>
<organism evidence="2 3">
    <name type="scientific">Herminiimonas contaminans</name>
    <dbReference type="NCBI Taxonomy" id="1111140"/>
    <lineage>
        <taxon>Bacteria</taxon>
        <taxon>Pseudomonadati</taxon>
        <taxon>Pseudomonadota</taxon>
        <taxon>Betaproteobacteria</taxon>
        <taxon>Burkholderiales</taxon>
        <taxon>Oxalobacteraceae</taxon>
        <taxon>Herminiimonas</taxon>
    </lineage>
</organism>
<evidence type="ECO:0000313" key="3">
    <source>
        <dbReference type="Proteomes" id="UP000657372"/>
    </source>
</evidence>
<dbReference type="InterPro" id="IPR050179">
    <property type="entry name" value="Trans_hexapeptide_repeat"/>
</dbReference>
<accession>A0ABS0EP89</accession>
<gene>
    <name evidence="2" type="ORF">IXC47_03085</name>
</gene>
<reference evidence="2 3" key="1">
    <citation type="submission" date="2020-11" db="EMBL/GenBank/DDBJ databases">
        <title>WGS of Herminiimonas contaminans strain Marseille-Q4544 isolated from planarians Schmidtea mediterranea.</title>
        <authorList>
            <person name="Kangale L."/>
        </authorList>
    </citation>
    <scope>NUCLEOTIDE SEQUENCE [LARGE SCALE GENOMIC DNA]</scope>
    <source>
        <strain evidence="2 3">Marseille-Q4544</strain>
    </source>
</reference>
<protein>
    <submittedName>
        <fullName evidence="2">N-acetyltransferase</fullName>
    </submittedName>
</protein>
<proteinExistence type="inferred from homology"/>
<comment type="caution">
    <text evidence="2">The sequence shown here is derived from an EMBL/GenBank/DDBJ whole genome shotgun (WGS) entry which is preliminary data.</text>
</comment>
<name>A0ABS0EP89_9BURK</name>
<keyword evidence="3" id="KW-1185">Reference proteome</keyword>
<dbReference type="InterPro" id="IPR011004">
    <property type="entry name" value="Trimer_LpxA-like_sf"/>
</dbReference>